<keyword evidence="2" id="KW-1185">Reference proteome</keyword>
<dbReference type="RefSeq" id="WP_246432804.1">
    <property type="nucleotide sequence ID" value="NZ_JACHIH010000003.1"/>
</dbReference>
<name>A0A7W7Z1J2_9BRAD</name>
<comment type="caution">
    <text evidence="1">The sequence shown here is derived from an EMBL/GenBank/DDBJ whole genome shotgun (WGS) entry which is preliminary data.</text>
</comment>
<evidence type="ECO:0000313" key="2">
    <source>
        <dbReference type="Proteomes" id="UP000542353"/>
    </source>
</evidence>
<sequence>MSMPASAGPDERALRADLARPAFRLAQSEGRFRLISITWPIVLLGVSAIDGREYVLRFDCAGYPAIAPTARPWDAERSVPLPFDRWPRGKGGRVGAVFRPDWKQGTALYLPCDRVTREGHDNWRTETPTMIWRPERGITQYLEIVHELLNCGDYQPAARAAA</sequence>
<dbReference type="Pfam" id="PF24702">
    <property type="entry name" value="DUF7665"/>
    <property type="match status" value="1"/>
</dbReference>
<dbReference type="EMBL" id="JACHIH010000003">
    <property type="protein sequence ID" value="MBB5046080.1"/>
    <property type="molecule type" value="Genomic_DNA"/>
</dbReference>
<proteinExistence type="predicted"/>
<evidence type="ECO:0000313" key="1">
    <source>
        <dbReference type="EMBL" id="MBB5046080.1"/>
    </source>
</evidence>
<gene>
    <name evidence="1" type="ORF">HNR60_000822</name>
</gene>
<dbReference type="Proteomes" id="UP000542353">
    <property type="component" value="Unassembled WGS sequence"/>
</dbReference>
<reference evidence="1 2" key="1">
    <citation type="submission" date="2020-08" db="EMBL/GenBank/DDBJ databases">
        <title>Genomic Encyclopedia of Type Strains, Phase IV (KMG-IV): sequencing the most valuable type-strain genomes for metagenomic binning, comparative biology and taxonomic classification.</title>
        <authorList>
            <person name="Goeker M."/>
        </authorList>
    </citation>
    <scope>NUCLEOTIDE SEQUENCE [LARGE SCALE GENOMIC DNA]</scope>
    <source>
        <strain evidence="1 2">DSM 12706</strain>
    </source>
</reference>
<dbReference type="AlphaFoldDB" id="A0A7W7Z1J2"/>
<accession>A0A7W7Z1J2</accession>
<dbReference type="InterPro" id="IPR056082">
    <property type="entry name" value="BilB-like"/>
</dbReference>
<protein>
    <submittedName>
        <fullName evidence="1">Uncharacterized protein</fullName>
    </submittedName>
</protein>
<organism evidence="1 2">
    <name type="scientific">Rhodopseudomonas rhenobacensis</name>
    <dbReference type="NCBI Taxonomy" id="87461"/>
    <lineage>
        <taxon>Bacteria</taxon>
        <taxon>Pseudomonadati</taxon>
        <taxon>Pseudomonadota</taxon>
        <taxon>Alphaproteobacteria</taxon>
        <taxon>Hyphomicrobiales</taxon>
        <taxon>Nitrobacteraceae</taxon>
        <taxon>Rhodopseudomonas</taxon>
    </lineage>
</organism>